<protein>
    <submittedName>
        <fullName evidence="1">(raccoon dog) hypothetical protein</fullName>
    </submittedName>
</protein>
<comment type="caution">
    <text evidence="1">The sequence shown here is derived from an EMBL/GenBank/DDBJ whole genome shotgun (WGS) entry which is preliminary data.</text>
</comment>
<reference evidence="1" key="1">
    <citation type="submission" date="2020-12" db="EMBL/GenBank/DDBJ databases">
        <authorList>
            <consortium name="Molecular Ecology Group"/>
        </authorList>
    </citation>
    <scope>NUCLEOTIDE SEQUENCE</scope>
    <source>
        <strain evidence="1">TBG_1078</strain>
    </source>
</reference>
<dbReference type="EMBL" id="CAJHUB010000653">
    <property type="protein sequence ID" value="CAD7669208.1"/>
    <property type="molecule type" value="Genomic_DNA"/>
</dbReference>
<sequence>MGWRPPTLMRAVFFTPSTNSNANLFQKHSSRHTQK</sequence>
<proteinExistence type="predicted"/>
<keyword evidence="2" id="KW-1185">Reference proteome</keyword>
<evidence type="ECO:0000313" key="1">
    <source>
        <dbReference type="EMBL" id="CAD7669208.1"/>
    </source>
</evidence>
<organism evidence="1 2">
    <name type="scientific">Nyctereutes procyonoides</name>
    <name type="common">Raccoon dog</name>
    <name type="synonym">Canis procyonoides</name>
    <dbReference type="NCBI Taxonomy" id="34880"/>
    <lineage>
        <taxon>Eukaryota</taxon>
        <taxon>Metazoa</taxon>
        <taxon>Chordata</taxon>
        <taxon>Craniata</taxon>
        <taxon>Vertebrata</taxon>
        <taxon>Euteleostomi</taxon>
        <taxon>Mammalia</taxon>
        <taxon>Eutheria</taxon>
        <taxon>Laurasiatheria</taxon>
        <taxon>Carnivora</taxon>
        <taxon>Caniformia</taxon>
        <taxon>Canidae</taxon>
        <taxon>Nyctereutes</taxon>
    </lineage>
</organism>
<gene>
    <name evidence="1" type="ORF">NYPRO_LOCUS2002</name>
</gene>
<dbReference type="AlphaFoldDB" id="A0A811XXA4"/>
<name>A0A811XXA4_NYCPR</name>
<accession>A0A811XXA4</accession>
<evidence type="ECO:0000313" key="2">
    <source>
        <dbReference type="Proteomes" id="UP000645828"/>
    </source>
</evidence>
<dbReference type="Proteomes" id="UP000645828">
    <property type="component" value="Unassembled WGS sequence"/>
</dbReference>